<reference evidence="3" key="1">
    <citation type="submission" date="2016-06" db="UniProtKB">
        <authorList>
            <consortium name="WormBaseParasite"/>
        </authorList>
    </citation>
    <scope>IDENTIFICATION</scope>
</reference>
<dbReference type="OrthoDB" id="425014at2759"/>
<protein>
    <submittedName>
        <fullName evidence="3">ABC transmembrane type-1 domain-containing protein</fullName>
    </submittedName>
</protein>
<proteinExistence type="predicted"/>
<organism evidence="3">
    <name type="scientific">Schistocephalus solidus</name>
    <name type="common">Tapeworm</name>
    <dbReference type="NCBI Taxonomy" id="70667"/>
    <lineage>
        <taxon>Eukaryota</taxon>
        <taxon>Metazoa</taxon>
        <taxon>Spiralia</taxon>
        <taxon>Lophotrochozoa</taxon>
        <taxon>Platyhelminthes</taxon>
        <taxon>Cestoda</taxon>
        <taxon>Eucestoda</taxon>
        <taxon>Diphyllobothriidea</taxon>
        <taxon>Diphyllobothriidae</taxon>
        <taxon>Schistocephalus</taxon>
    </lineage>
</organism>
<dbReference type="WBParaSite" id="SSLN_0000361401-mRNA-1">
    <property type="protein sequence ID" value="SSLN_0000361401-mRNA-1"/>
    <property type="gene ID" value="SSLN_0000361401"/>
</dbReference>
<accession>A0A183SH13</accession>
<evidence type="ECO:0000313" key="2">
    <source>
        <dbReference type="Proteomes" id="UP000275846"/>
    </source>
</evidence>
<dbReference type="Proteomes" id="UP000275846">
    <property type="component" value="Unassembled WGS sequence"/>
</dbReference>
<dbReference type="EMBL" id="UYSU01032559">
    <property type="protein sequence ID" value="VDL89896.1"/>
    <property type="molecule type" value="Genomic_DNA"/>
</dbReference>
<reference evidence="1 2" key="2">
    <citation type="submission" date="2018-11" db="EMBL/GenBank/DDBJ databases">
        <authorList>
            <consortium name="Pathogen Informatics"/>
        </authorList>
    </citation>
    <scope>NUCLEOTIDE SEQUENCE [LARGE SCALE GENOMIC DNA]</scope>
    <source>
        <strain evidence="1 2">NST_G2</strain>
    </source>
</reference>
<dbReference type="AlphaFoldDB" id="A0A183SH13"/>
<evidence type="ECO:0000313" key="1">
    <source>
        <dbReference type="EMBL" id="VDL89896.1"/>
    </source>
</evidence>
<name>A0A183SH13_SCHSO</name>
<sequence>MMARVTVNGVASEAFTAFTNGVKQNYVLAPTLFILMFPAMLVDAYCDDRHEIHIAYRIYGQLLNERRMHSTLVSTATNSSSLITALSMQ</sequence>
<evidence type="ECO:0000313" key="3">
    <source>
        <dbReference type="WBParaSite" id="SSLN_0000361401-mRNA-1"/>
    </source>
</evidence>
<keyword evidence="2" id="KW-1185">Reference proteome</keyword>
<gene>
    <name evidence="1" type="ORF">SSLN_LOCUS3511</name>
</gene>